<keyword evidence="2 5" id="KW-0238">DNA-binding</keyword>
<reference evidence="10" key="1">
    <citation type="journal article" date="2017" name="bioRxiv">
        <title>Comparative analysis of the genomes of Stylophora pistillata and Acropora digitifera provides evidence for extensive differences between species of corals.</title>
        <authorList>
            <person name="Voolstra C.R."/>
            <person name="Li Y."/>
            <person name="Liew Y.J."/>
            <person name="Baumgarten S."/>
            <person name="Zoccola D."/>
            <person name="Flot J.-F."/>
            <person name="Tambutte S."/>
            <person name="Allemand D."/>
            <person name="Aranda M."/>
        </authorList>
    </citation>
    <scope>NUCLEOTIDE SEQUENCE [LARGE SCALE GENOMIC DNA]</scope>
</reference>
<dbReference type="PANTHER" id="PTHR24339">
    <property type="entry name" value="HOMEOBOX PROTEIN EMX-RELATED"/>
    <property type="match status" value="1"/>
</dbReference>
<feature type="compositionally biased region" description="Basic and acidic residues" evidence="7">
    <location>
        <begin position="111"/>
        <end position="128"/>
    </location>
</feature>
<evidence type="ECO:0000313" key="10">
    <source>
        <dbReference type="Proteomes" id="UP000225706"/>
    </source>
</evidence>
<dbReference type="PANTHER" id="PTHR24339:SF67">
    <property type="entry name" value="GNOT1 HOMEODOMAIN PROTEIN-RELATED"/>
    <property type="match status" value="1"/>
</dbReference>
<evidence type="ECO:0000256" key="5">
    <source>
        <dbReference type="PROSITE-ProRule" id="PRU00108"/>
    </source>
</evidence>
<feature type="DNA-binding region" description="Homeobox" evidence="5">
    <location>
        <begin position="150"/>
        <end position="209"/>
    </location>
</feature>
<dbReference type="InterPro" id="IPR009057">
    <property type="entry name" value="Homeodomain-like_sf"/>
</dbReference>
<dbReference type="SMART" id="SM00389">
    <property type="entry name" value="HOX"/>
    <property type="match status" value="1"/>
</dbReference>
<feature type="region of interest" description="Disordered" evidence="7">
    <location>
        <begin position="110"/>
        <end position="141"/>
    </location>
</feature>
<proteinExistence type="predicted"/>
<dbReference type="AlphaFoldDB" id="A0A2B4S7N8"/>
<organism evidence="9 10">
    <name type="scientific">Stylophora pistillata</name>
    <name type="common">Smooth cauliflower coral</name>
    <dbReference type="NCBI Taxonomy" id="50429"/>
    <lineage>
        <taxon>Eukaryota</taxon>
        <taxon>Metazoa</taxon>
        <taxon>Cnidaria</taxon>
        <taxon>Anthozoa</taxon>
        <taxon>Hexacorallia</taxon>
        <taxon>Scleractinia</taxon>
        <taxon>Astrocoeniina</taxon>
        <taxon>Pocilloporidae</taxon>
        <taxon>Stylophora</taxon>
    </lineage>
</organism>
<dbReference type="InterPro" id="IPR001356">
    <property type="entry name" value="HD"/>
</dbReference>
<evidence type="ECO:0000256" key="3">
    <source>
        <dbReference type="ARBA" id="ARBA00023155"/>
    </source>
</evidence>
<evidence type="ECO:0000256" key="6">
    <source>
        <dbReference type="RuleBase" id="RU000682"/>
    </source>
</evidence>
<sequence>MQAYSREHPYCYSYLQCCCQPSAPSYAPQSHQYQSQFQPFFEGQLQKPFQSSFSIESLLGGEKTREASTPSFGSAPAYSKQTGLDSAVEGKLKELVERRRNNSSEVLNNFHKQERSTTKAELQKEAHLAGEPASASQEDKKGLMYTRFKRKRPRTMFTLYQLERMEGEFLRRQYITGNQRLQLASELQLTETQVRVWFQNRRIKWRKHMMKRQFEGYSDLCRRK</sequence>
<dbReference type="Proteomes" id="UP000225706">
    <property type="component" value="Unassembled WGS sequence"/>
</dbReference>
<feature type="domain" description="Homeobox" evidence="8">
    <location>
        <begin position="148"/>
        <end position="208"/>
    </location>
</feature>
<dbReference type="InterPro" id="IPR017970">
    <property type="entry name" value="Homeobox_CS"/>
</dbReference>
<evidence type="ECO:0000256" key="4">
    <source>
        <dbReference type="ARBA" id="ARBA00023242"/>
    </source>
</evidence>
<dbReference type="Pfam" id="PF00046">
    <property type="entry name" value="Homeodomain"/>
    <property type="match status" value="1"/>
</dbReference>
<evidence type="ECO:0000256" key="2">
    <source>
        <dbReference type="ARBA" id="ARBA00023125"/>
    </source>
</evidence>
<dbReference type="GO" id="GO:0000978">
    <property type="term" value="F:RNA polymerase II cis-regulatory region sequence-specific DNA binding"/>
    <property type="evidence" value="ECO:0007669"/>
    <property type="project" value="TreeGrafter"/>
</dbReference>
<dbReference type="CDD" id="cd00086">
    <property type="entry name" value="homeodomain"/>
    <property type="match status" value="1"/>
</dbReference>
<keyword evidence="10" id="KW-1185">Reference proteome</keyword>
<dbReference type="OrthoDB" id="6159439at2759"/>
<gene>
    <name evidence="9" type="primary">not2</name>
    <name evidence="9" type="ORF">AWC38_SpisGene10586</name>
</gene>
<dbReference type="PROSITE" id="PS00027">
    <property type="entry name" value="HOMEOBOX_1"/>
    <property type="match status" value="1"/>
</dbReference>
<dbReference type="InterPro" id="IPR020479">
    <property type="entry name" value="HD_metazoa"/>
</dbReference>
<dbReference type="GO" id="GO:0000981">
    <property type="term" value="F:DNA-binding transcription factor activity, RNA polymerase II-specific"/>
    <property type="evidence" value="ECO:0007669"/>
    <property type="project" value="InterPro"/>
</dbReference>
<evidence type="ECO:0000259" key="8">
    <source>
        <dbReference type="PROSITE" id="PS50071"/>
    </source>
</evidence>
<dbReference type="Gene3D" id="1.10.10.60">
    <property type="entry name" value="Homeodomain-like"/>
    <property type="match status" value="1"/>
</dbReference>
<dbReference type="InterPro" id="IPR050877">
    <property type="entry name" value="EMX-VAX-Noto_Homeobox_TFs"/>
</dbReference>
<dbReference type="SUPFAM" id="SSF46689">
    <property type="entry name" value="Homeodomain-like"/>
    <property type="match status" value="1"/>
</dbReference>
<dbReference type="PROSITE" id="PS50071">
    <property type="entry name" value="HOMEOBOX_2"/>
    <property type="match status" value="1"/>
</dbReference>
<evidence type="ECO:0000313" key="9">
    <source>
        <dbReference type="EMBL" id="PFX24820.1"/>
    </source>
</evidence>
<name>A0A2B4S7N8_STYPI</name>
<dbReference type="EMBL" id="LSMT01000166">
    <property type="protein sequence ID" value="PFX24820.1"/>
    <property type="molecule type" value="Genomic_DNA"/>
</dbReference>
<dbReference type="PRINTS" id="PR00024">
    <property type="entry name" value="HOMEOBOX"/>
</dbReference>
<protein>
    <submittedName>
        <fullName evidence="9">Homeobox protein not2</fullName>
    </submittedName>
</protein>
<dbReference type="GO" id="GO:0005634">
    <property type="term" value="C:nucleus"/>
    <property type="evidence" value="ECO:0007669"/>
    <property type="project" value="UniProtKB-SubCell"/>
</dbReference>
<evidence type="ECO:0000256" key="1">
    <source>
        <dbReference type="ARBA" id="ARBA00004123"/>
    </source>
</evidence>
<keyword evidence="3 5" id="KW-0371">Homeobox</keyword>
<accession>A0A2B4S7N8</accession>
<dbReference type="GO" id="GO:0030182">
    <property type="term" value="P:neuron differentiation"/>
    <property type="evidence" value="ECO:0007669"/>
    <property type="project" value="TreeGrafter"/>
</dbReference>
<keyword evidence="4 5" id="KW-0539">Nucleus</keyword>
<evidence type="ECO:0000256" key="7">
    <source>
        <dbReference type="SAM" id="MobiDB-lite"/>
    </source>
</evidence>
<comment type="subcellular location">
    <subcellularLocation>
        <location evidence="1 5 6">Nucleus</location>
    </subcellularLocation>
</comment>
<comment type="caution">
    <text evidence="9">The sequence shown here is derived from an EMBL/GenBank/DDBJ whole genome shotgun (WGS) entry which is preliminary data.</text>
</comment>